<dbReference type="FunFam" id="2.10.230.10:FF:000002">
    <property type="entry name" value="Molecular chaperone DnaJ"/>
    <property type="match status" value="1"/>
</dbReference>
<proteinExistence type="inferred from homology"/>
<feature type="binding site" evidence="12">
    <location>
        <position position="220"/>
    </location>
    <ligand>
        <name>Zn(2+)</name>
        <dbReference type="ChEBI" id="CHEBI:29105"/>
        <label>1</label>
    </ligand>
</feature>
<feature type="binding site" evidence="12">
    <location>
        <position position="203"/>
    </location>
    <ligand>
        <name>Zn(2+)</name>
        <dbReference type="ChEBI" id="CHEBI:29105"/>
        <label>2</label>
    </ligand>
</feature>
<feature type="domain" description="J" evidence="14">
    <location>
        <begin position="6"/>
        <end position="71"/>
    </location>
</feature>
<evidence type="ECO:0000256" key="8">
    <source>
        <dbReference type="ARBA" id="ARBA00023186"/>
    </source>
</evidence>
<dbReference type="Pfam" id="PF00684">
    <property type="entry name" value="DnaJ_CXXCXGXG"/>
    <property type="match status" value="1"/>
</dbReference>
<dbReference type="GO" id="GO:0008270">
    <property type="term" value="F:zinc ion binding"/>
    <property type="evidence" value="ECO:0007669"/>
    <property type="project" value="UniProtKB-UniRule"/>
</dbReference>
<evidence type="ECO:0000256" key="1">
    <source>
        <dbReference type="ARBA" id="ARBA00022490"/>
    </source>
</evidence>
<evidence type="ECO:0000256" key="4">
    <source>
        <dbReference type="ARBA" id="ARBA00022737"/>
    </source>
</evidence>
<dbReference type="GO" id="GO:0009408">
    <property type="term" value="P:response to heat"/>
    <property type="evidence" value="ECO:0007669"/>
    <property type="project" value="InterPro"/>
</dbReference>
<dbReference type="FunFam" id="2.60.260.20:FF:000005">
    <property type="entry name" value="Chaperone protein dnaJ 1, mitochondrial"/>
    <property type="match status" value="1"/>
</dbReference>
<dbReference type="RefSeq" id="WP_023938907.1">
    <property type="nucleotide sequence ID" value="NZ_FUXH01000001.1"/>
</dbReference>
<evidence type="ECO:0000313" key="18">
    <source>
        <dbReference type="Proteomes" id="UP000030136"/>
    </source>
</evidence>
<evidence type="ECO:0000256" key="13">
    <source>
        <dbReference type="PROSITE-ProRule" id="PRU00546"/>
    </source>
</evidence>
<dbReference type="CDD" id="cd10747">
    <property type="entry name" value="DnaJ_C"/>
    <property type="match status" value="1"/>
</dbReference>
<keyword evidence="19" id="KW-1185">Reference proteome</keyword>
<evidence type="ECO:0000256" key="12">
    <source>
        <dbReference type="HAMAP-Rule" id="MF_01152"/>
    </source>
</evidence>
<evidence type="ECO:0000313" key="16">
    <source>
        <dbReference type="EMBL" id="KGN95087.1"/>
    </source>
</evidence>
<reference evidence="17 19" key="2">
    <citation type="submission" date="2018-06" db="EMBL/GenBank/DDBJ databases">
        <authorList>
            <consortium name="Pathogen Informatics"/>
            <person name="Doyle S."/>
        </authorList>
    </citation>
    <scope>NUCLEOTIDE SEQUENCE [LARGE SCALE GENOMIC DNA]</scope>
    <source>
        <strain evidence="17 19">NCTC12858</strain>
    </source>
</reference>
<keyword evidence="4 12" id="KW-0677">Repeat</keyword>
<sequence length="391" mass="41809">MASKRDYYEVLGVAKNATEEELKKAYRKLAIKYHPDKNPGDKEAEEKFKEAAEAYSVLSDAQKRSRYDQFGHAGVGGASGAGGFGGQGMSMEDIFSMFGDLFGSGGFGSFGGFSSGFSSGRGSARPVSKGSDLRVRIKLSLADISKGVDKTIALNKYVPCKECSGVGCKESKDKHTCQTCHGSGVVSSVQDTIFGRMQSSTTCRTCGGVGEVIENPCSHCGGSGIVRDKESIDIHIPAGVIGGMQISLSGKGNAAPRGGINGDLLVVVEELPDENLIRNGNDLIYNLLVSVPLAAKGGEVVVPTLDGKVKLRIEPGTQPGKVLRLRGKGISVYGSRYGKGDLLVHVNVHIPHSLSSEDKKLLDQLERSEHFIPSESDRKNIDNDYRRRMMD</sequence>
<dbReference type="GO" id="GO:0051082">
    <property type="term" value="F:unfolded protein binding"/>
    <property type="evidence" value="ECO:0007669"/>
    <property type="project" value="UniProtKB-UniRule"/>
</dbReference>
<dbReference type="InterPro" id="IPR036410">
    <property type="entry name" value="HSP_DnaJ_Cys-rich_dom_sf"/>
</dbReference>
<feature type="repeat" description="CXXCXGXG motif" evidence="12">
    <location>
        <begin position="160"/>
        <end position="167"/>
    </location>
</feature>
<feature type="domain" description="CR-type" evidence="15">
    <location>
        <begin position="147"/>
        <end position="229"/>
    </location>
</feature>
<evidence type="ECO:0000256" key="6">
    <source>
        <dbReference type="ARBA" id="ARBA00022833"/>
    </source>
</evidence>
<dbReference type="GO" id="GO:0042026">
    <property type="term" value="P:protein refolding"/>
    <property type="evidence" value="ECO:0007669"/>
    <property type="project" value="TreeGrafter"/>
</dbReference>
<evidence type="ECO:0000256" key="7">
    <source>
        <dbReference type="ARBA" id="ARBA00023016"/>
    </source>
</evidence>
<evidence type="ECO:0000256" key="3">
    <source>
        <dbReference type="ARBA" id="ARBA00022723"/>
    </source>
</evidence>
<dbReference type="SMART" id="SM00271">
    <property type="entry name" value="DnaJ"/>
    <property type="match status" value="1"/>
</dbReference>
<feature type="binding site" evidence="12">
    <location>
        <position position="206"/>
    </location>
    <ligand>
        <name>Zn(2+)</name>
        <dbReference type="ChEBI" id="CHEBI:29105"/>
        <label>2</label>
    </ligand>
</feature>
<feature type="zinc finger region" description="CR-type" evidence="13">
    <location>
        <begin position="147"/>
        <end position="229"/>
    </location>
</feature>
<dbReference type="InterPro" id="IPR018253">
    <property type="entry name" value="DnaJ_domain_CS"/>
</dbReference>
<dbReference type="HAMAP" id="MF_01152">
    <property type="entry name" value="DnaJ"/>
    <property type="match status" value="1"/>
</dbReference>
<feature type="binding site" evidence="12">
    <location>
        <position position="180"/>
    </location>
    <ligand>
        <name>Zn(2+)</name>
        <dbReference type="ChEBI" id="CHEBI:29105"/>
        <label>2</label>
    </ligand>
</feature>
<comment type="cofactor">
    <cofactor evidence="12">
        <name>Zn(2+)</name>
        <dbReference type="ChEBI" id="CHEBI:29105"/>
    </cofactor>
    <text evidence="12">Binds 2 Zn(2+) ions per monomer.</text>
</comment>
<comment type="subcellular location">
    <subcellularLocation>
        <location evidence="12">Cytoplasm</location>
    </subcellularLocation>
</comment>
<dbReference type="PROSITE" id="PS51188">
    <property type="entry name" value="ZF_CR"/>
    <property type="match status" value="1"/>
</dbReference>
<keyword evidence="6 12" id="KW-0862">Zinc</keyword>
<dbReference type="Pfam" id="PF01556">
    <property type="entry name" value="DnaJ_C"/>
    <property type="match status" value="1"/>
</dbReference>
<dbReference type="PANTHER" id="PTHR43096">
    <property type="entry name" value="DNAJ HOMOLOG 1, MITOCHONDRIAL-RELATED"/>
    <property type="match status" value="1"/>
</dbReference>
<dbReference type="InterPro" id="IPR002939">
    <property type="entry name" value="DnaJ_C"/>
</dbReference>
<organism evidence="16 18">
    <name type="scientific">Porphyromonas crevioricanis</name>
    <dbReference type="NCBI Taxonomy" id="393921"/>
    <lineage>
        <taxon>Bacteria</taxon>
        <taxon>Pseudomonadati</taxon>
        <taxon>Bacteroidota</taxon>
        <taxon>Bacteroidia</taxon>
        <taxon>Bacteroidales</taxon>
        <taxon>Porphyromonadaceae</taxon>
        <taxon>Porphyromonas</taxon>
    </lineage>
</organism>
<dbReference type="GO" id="GO:0005524">
    <property type="term" value="F:ATP binding"/>
    <property type="evidence" value="ECO:0007669"/>
    <property type="project" value="InterPro"/>
</dbReference>
<dbReference type="KEGG" id="pcre:NCTC12858_01173"/>
<keyword evidence="1 12" id="KW-0963">Cytoplasm</keyword>
<gene>
    <name evidence="12 17" type="primary">dnaJ</name>
    <name evidence="16" type="ORF">HQ38_04735</name>
    <name evidence="17" type="ORF">NCTC12858_01173</name>
</gene>
<dbReference type="NCBIfam" id="NF008035">
    <property type="entry name" value="PRK10767.1"/>
    <property type="match status" value="1"/>
</dbReference>
<dbReference type="PROSITE" id="PS00636">
    <property type="entry name" value="DNAJ_1"/>
    <property type="match status" value="1"/>
</dbReference>
<comment type="function">
    <text evidence="9 12">Participates actively in the response to hyperosmotic and heat shock by preventing the aggregation of stress-denatured proteins and by disaggregating proteins, also in an autonomous, DnaK-independent fashion. Unfolded proteins bind initially to DnaJ; upon interaction with the DnaJ-bound protein, DnaK hydrolyzes its bound ATP, resulting in the formation of a stable complex. GrpE releases ADP from DnaK; ATP binding to DnaK triggers the release of the substrate protein, thus completing the reaction cycle. Several rounds of ATP-dependent interactions between DnaJ, DnaK and GrpE are required for fully efficient folding. Also involved, together with DnaK and GrpE, in the DNA replication of plasmids through activation of initiation proteins.</text>
</comment>
<evidence type="ECO:0000259" key="15">
    <source>
        <dbReference type="PROSITE" id="PS51188"/>
    </source>
</evidence>
<evidence type="ECO:0000259" key="14">
    <source>
        <dbReference type="PROSITE" id="PS50076"/>
    </source>
</evidence>
<dbReference type="CDD" id="cd06257">
    <property type="entry name" value="DnaJ"/>
    <property type="match status" value="1"/>
</dbReference>
<feature type="binding site" evidence="12">
    <location>
        <position position="160"/>
    </location>
    <ligand>
        <name>Zn(2+)</name>
        <dbReference type="ChEBI" id="CHEBI:29105"/>
        <label>1</label>
    </ligand>
</feature>
<dbReference type="SUPFAM" id="SSF49493">
    <property type="entry name" value="HSP40/DnaJ peptide-binding domain"/>
    <property type="match status" value="2"/>
</dbReference>
<dbReference type="NCBIfam" id="TIGR02349">
    <property type="entry name" value="DnaJ_bact"/>
    <property type="match status" value="1"/>
</dbReference>
<dbReference type="InterPro" id="IPR036869">
    <property type="entry name" value="J_dom_sf"/>
</dbReference>
<dbReference type="InterPro" id="IPR008971">
    <property type="entry name" value="HSP40/DnaJ_pept-bd"/>
</dbReference>
<dbReference type="SUPFAM" id="SSF57938">
    <property type="entry name" value="DnaJ/Hsp40 cysteine-rich domain"/>
    <property type="match status" value="1"/>
</dbReference>
<dbReference type="AlphaFoldDB" id="A0A0A2FLT3"/>
<comment type="similarity">
    <text evidence="10 12">Belongs to the DnaJ family.</text>
</comment>
<comment type="subunit">
    <text evidence="12">Homodimer.</text>
</comment>
<dbReference type="GO" id="GO:0031072">
    <property type="term" value="F:heat shock protein binding"/>
    <property type="evidence" value="ECO:0007669"/>
    <property type="project" value="InterPro"/>
</dbReference>
<dbReference type="Gene3D" id="1.10.287.110">
    <property type="entry name" value="DnaJ domain"/>
    <property type="match status" value="1"/>
</dbReference>
<evidence type="ECO:0000256" key="2">
    <source>
        <dbReference type="ARBA" id="ARBA00022705"/>
    </source>
</evidence>
<dbReference type="eggNOG" id="COG0484">
    <property type="taxonomic scope" value="Bacteria"/>
</dbReference>
<dbReference type="PANTHER" id="PTHR43096:SF48">
    <property type="entry name" value="CHAPERONE PROTEIN DNAJ"/>
    <property type="match status" value="1"/>
</dbReference>
<keyword evidence="2 12" id="KW-0235">DNA replication</keyword>
<dbReference type="InterPro" id="IPR001305">
    <property type="entry name" value="HSP_DnaJ_Cys-rich_dom"/>
</dbReference>
<dbReference type="Gene3D" id="2.10.230.10">
    <property type="entry name" value="Heat shock protein DnaJ, cysteine-rich domain"/>
    <property type="match status" value="1"/>
</dbReference>
<dbReference type="SUPFAM" id="SSF46565">
    <property type="entry name" value="Chaperone J-domain"/>
    <property type="match status" value="1"/>
</dbReference>
<dbReference type="Gene3D" id="2.60.260.20">
    <property type="entry name" value="Urease metallochaperone UreE, N-terminal domain"/>
    <property type="match status" value="2"/>
</dbReference>
<feature type="binding site" evidence="12">
    <location>
        <position position="217"/>
    </location>
    <ligand>
        <name>Zn(2+)</name>
        <dbReference type="ChEBI" id="CHEBI:29105"/>
        <label>1</label>
    </ligand>
</feature>
<dbReference type="Pfam" id="PF00226">
    <property type="entry name" value="DnaJ"/>
    <property type="match status" value="1"/>
</dbReference>
<dbReference type="STRING" id="393921.HQ45_02475"/>
<dbReference type="GO" id="GO:0006260">
    <property type="term" value="P:DNA replication"/>
    <property type="evidence" value="ECO:0007669"/>
    <property type="project" value="UniProtKB-KW"/>
</dbReference>
<keyword evidence="5 12" id="KW-0863">Zinc-finger</keyword>
<keyword evidence="7 12" id="KW-0346">Stress response</keyword>
<dbReference type="InterPro" id="IPR001623">
    <property type="entry name" value="DnaJ_domain"/>
</dbReference>
<dbReference type="OrthoDB" id="9779889at2"/>
<name>A0A0A2FLT3_9PORP</name>
<feature type="binding site" evidence="12">
    <location>
        <position position="163"/>
    </location>
    <ligand>
        <name>Zn(2+)</name>
        <dbReference type="ChEBI" id="CHEBI:29105"/>
        <label>1</label>
    </ligand>
</feature>
<feature type="repeat" description="CXXCXGXG motif" evidence="12">
    <location>
        <begin position="177"/>
        <end position="184"/>
    </location>
</feature>
<evidence type="ECO:0000256" key="10">
    <source>
        <dbReference type="ARBA" id="ARBA00061004"/>
    </source>
</evidence>
<dbReference type="EMBL" id="JQJC01000012">
    <property type="protein sequence ID" value="KGN95087.1"/>
    <property type="molecule type" value="Genomic_DNA"/>
</dbReference>
<feature type="repeat" description="CXXCXGXG motif" evidence="12">
    <location>
        <begin position="203"/>
        <end position="210"/>
    </location>
</feature>
<evidence type="ECO:0000256" key="5">
    <source>
        <dbReference type="ARBA" id="ARBA00022771"/>
    </source>
</evidence>
<feature type="binding site" evidence="12">
    <location>
        <position position="177"/>
    </location>
    <ligand>
        <name>Zn(2+)</name>
        <dbReference type="ChEBI" id="CHEBI:29105"/>
        <label>2</label>
    </ligand>
</feature>
<accession>A0A0A2FLT3</accession>
<dbReference type="PROSITE" id="PS50076">
    <property type="entry name" value="DNAJ_2"/>
    <property type="match status" value="1"/>
</dbReference>
<feature type="repeat" description="CXXCXGXG motif" evidence="12">
    <location>
        <begin position="217"/>
        <end position="224"/>
    </location>
</feature>
<keyword evidence="8 12" id="KW-0143">Chaperone</keyword>
<protein>
    <recommendedName>
        <fullName evidence="11 12">Chaperone protein DnaJ</fullName>
    </recommendedName>
</protein>
<keyword evidence="3 12" id="KW-0479">Metal-binding</keyword>
<dbReference type="Proteomes" id="UP000249300">
    <property type="component" value="Chromosome 1"/>
</dbReference>
<reference evidence="16 18" key="1">
    <citation type="submission" date="2014-08" db="EMBL/GenBank/DDBJ databases">
        <title>Porphyromonas crevioricanis strain:COT-253_OH1447 Genome sequencing.</title>
        <authorList>
            <person name="Wallis C."/>
            <person name="Deusch O."/>
            <person name="O'Flynn C."/>
            <person name="Davis I."/>
            <person name="Jospin G."/>
            <person name="Darling A.E."/>
            <person name="Coil D.A."/>
            <person name="Alexiev A."/>
            <person name="Horsfall A."/>
            <person name="Kirkwood N."/>
            <person name="Harris S."/>
            <person name="Eisen J.A."/>
        </authorList>
    </citation>
    <scope>NUCLEOTIDE SEQUENCE [LARGE SCALE GENOMIC DNA]</scope>
    <source>
        <strain evidence="18">COT-253 OH1447</strain>
        <strain evidence="16">COT-253_OH1447</strain>
    </source>
</reference>
<dbReference type="InterPro" id="IPR012724">
    <property type="entry name" value="DnaJ"/>
</dbReference>
<dbReference type="EMBL" id="LS483447">
    <property type="protein sequence ID" value="SQH73319.1"/>
    <property type="molecule type" value="Genomic_DNA"/>
</dbReference>
<evidence type="ECO:0000313" key="17">
    <source>
        <dbReference type="EMBL" id="SQH73319.1"/>
    </source>
</evidence>
<dbReference type="GO" id="GO:0005737">
    <property type="term" value="C:cytoplasm"/>
    <property type="evidence" value="ECO:0007669"/>
    <property type="project" value="UniProtKB-SubCell"/>
</dbReference>
<dbReference type="FunFam" id="1.10.287.110:FF:000034">
    <property type="entry name" value="Chaperone protein DnaJ"/>
    <property type="match status" value="1"/>
</dbReference>
<dbReference type="Proteomes" id="UP000030136">
    <property type="component" value="Unassembled WGS sequence"/>
</dbReference>
<evidence type="ECO:0000256" key="9">
    <source>
        <dbReference type="ARBA" id="ARBA00053423"/>
    </source>
</evidence>
<evidence type="ECO:0000313" key="19">
    <source>
        <dbReference type="Proteomes" id="UP000249300"/>
    </source>
</evidence>
<dbReference type="CDD" id="cd10719">
    <property type="entry name" value="DnaJ_zf"/>
    <property type="match status" value="1"/>
</dbReference>
<evidence type="ECO:0000256" key="11">
    <source>
        <dbReference type="ARBA" id="ARBA00067609"/>
    </source>
</evidence>
<comment type="domain">
    <text evidence="12">The J domain is necessary and sufficient to stimulate DnaK ATPase activity. Zinc center 1 plays an important role in the autonomous, DnaK-independent chaperone activity of DnaJ. Zinc center 2 is essential for interaction with DnaK and for DnaJ activity.</text>
</comment>
<dbReference type="PRINTS" id="PR00625">
    <property type="entry name" value="JDOMAIN"/>
</dbReference>